<dbReference type="Proteomes" id="UP000426246">
    <property type="component" value="Chromosome"/>
</dbReference>
<keyword evidence="7" id="KW-0067">ATP-binding</keyword>
<dbReference type="KEGG" id="ppsc:EHS13_07450"/>
<gene>
    <name evidence="15" type="ORF">EHS13_07450</name>
</gene>
<dbReference type="PRINTS" id="PR00120">
    <property type="entry name" value="HATPASE"/>
</dbReference>
<dbReference type="InterPro" id="IPR050510">
    <property type="entry name" value="Cation_transp_ATPase_P-type"/>
</dbReference>
<keyword evidence="4" id="KW-0597">Phosphoprotein</keyword>
<keyword evidence="5 13" id="KW-0812">Transmembrane</keyword>
<protein>
    <submittedName>
        <fullName evidence="15">HAD family hydrolase</fullName>
    </submittedName>
</protein>
<dbReference type="NCBIfam" id="TIGR01494">
    <property type="entry name" value="ATPase_P-type"/>
    <property type="match status" value="2"/>
</dbReference>
<evidence type="ECO:0000256" key="3">
    <source>
        <dbReference type="ARBA" id="ARBA00022448"/>
    </source>
</evidence>
<evidence type="ECO:0000313" key="15">
    <source>
        <dbReference type="EMBL" id="QGQ94729.1"/>
    </source>
</evidence>
<dbReference type="SFLD" id="SFLDG00002">
    <property type="entry name" value="C1.7:_P-type_atpase_like"/>
    <property type="match status" value="1"/>
</dbReference>
<comment type="subcellular location">
    <subcellularLocation>
        <location evidence="1">Endomembrane system</location>
        <topology evidence="1">Multi-pass membrane protein</topology>
    </subcellularLocation>
</comment>
<dbReference type="PANTHER" id="PTHR43294">
    <property type="entry name" value="SODIUM/POTASSIUM-TRANSPORTING ATPASE SUBUNIT ALPHA"/>
    <property type="match status" value="1"/>
</dbReference>
<dbReference type="Pfam" id="PF00122">
    <property type="entry name" value="E1-E2_ATPase"/>
    <property type="match status" value="1"/>
</dbReference>
<keyword evidence="16" id="KW-1185">Reference proteome</keyword>
<dbReference type="SFLD" id="SFLDF00027">
    <property type="entry name" value="p-type_atpase"/>
    <property type="match status" value="1"/>
</dbReference>
<dbReference type="GO" id="GO:0006883">
    <property type="term" value="P:intracellular sodium ion homeostasis"/>
    <property type="evidence" value="ECO:0007669"/>
    <property type="project" value="TreeGrafter"/>
</dbReference>
<dbReference type="GO" id="GO:0005524">
    <property type="term" value="F:ATP binding"/>
    <property type="evidence" value="ECO:0007669"/>
    <property type="project" value="UniProtKB-KW"/>
</dbReference>
<dbReference type="GO" id="GO:0016887">
    <property type="term" value="F:ATP hydrolysis activity"/>
    <property type="evidence" value="ECO:0007669"/>
    <property type="project" value="InterPro"/>
</dbReference>
<dbReference type="PRINTS" id="PR00119">
    <property type="entry name" value="CATATPASE"/>
</dbReference>
<dbReference type="SMART" id="SM00831">
    <property type="entry name" value="Cation_ATPase_N"/>
    <property type="match status" value="1"/>
</dbReference>
<dbReference type="InterPro" id="IPR008250">
    <property type="entry name" value="ATPase_P-typ_transduc_dom_A_sf"/>
</dbReference>
<evidence type="ECO:0000256" key="12">
    <source>
        <dbReference type="ARBA" id="ARBA00023136"/>
    </source>
</evidence>
<dbReference type="Gene3D" id="3.40.1110.10">
    <property type="entry name" value="Calcium-transporting ATPase, cytoplasmic domain N"/>
    <property type="match status" value="2"/>
</dbReference>
<sequence length="1537" mass="168182">MTLLNHGEKNLRVLPGRMRLELKGIKGNPTLVGRAKDLFSVIEGILKVEVNTLTGRMLLLYDERNISMHEIIGHIQRFETEDISNGAEPDISTNDDTPSIKPSKVPVPLVIAMGGLTVLTAKQLFWGKSAFASSPVPFYLSGLVSVLSGYPLLKRGVDKFAQERKLNSELLLGTSAFALALVRENVVVLAGLSLLQFLKWKKSGTKLRADVSYLSSETKAYSEKAGKWGMIAAGLTLALTRNPLKGLGVLLAANPRPTTIPNEYAWNHAELIAHEKNYMVPANGSLAQLARTKTLLLDDTSLLFTKVIEDVQWQTLIENQDSEKIICLAASLMKKSSHPWKAEVCTKAESTCHTIRTAYQLEEAAKGLKGKINNAVVLIGSLTYLVENGIDCEPYLLDEKRLKKRGFEVLFVAKKGLKANHCIGYLTSRREYNSPYMGVLKDLSMDGWSIGFVQETLDIRSDSLSFNFDRSWINLQAEEIQQRITDLQIRGENVLYIPASDTNVSFDYLSADVPYVTIQQLNSINATLIYARKIDNSVQQQTYLTQGWNVIGSVLAAIGVISAPLVNLAGDVLSLAFLSRSKKISEEPLLAQVDPWDKSDAFHQEVAAAAEANYSNDAFSWHTSPLEFALAHFRVNEQHGLTNDQVILSRQKYGMNQLEGKKPTSFLVSYLMQFKEFTTLILLGTSVLALLSGDIFDGIAMGSILLANSAIGTIQERRAEKVVDSLNEFQPPVCKTIRNSQQIDLPAAELVPGDLVCLEAGDRIPADLRLIRAWSLQINEAALTGESVPIEKNEGCLEADTPLAERKNMLYMGTDVSRGKCIGIVVETGMNTEMGNLVALLKNEKKEVTPLQEKVTSISKTFIKGALIAGGLVFFTGLLRGIPLTQMITTSVTLAASAIPEGLPVTITIALSAGVFRMAKKNALIRKLSALETLGRTTIICTDKTGTLTKNEMTVKAIATVDQMWSVSGNGYDPIGSIEELYPQEVAAASSAALENEQTSSSDLKHPELQRLLEIGLLCNNSKLLQHEGRWIIKGDPTEGALLALAAKAEMWQNEMPRWHRGAEVPFDSNAGKMSVVCRDSHTADQECFIFSKGSVETIMRHCSWYQANGNILPFTDEQKQIIMLQNEKLAGEALRVLGFAYRPLQKNEQEDELGIDEKEMIYVGIVGMIDPPKSEVSDNIEEVIQLGVKPVMITGDHPITAIAIAKQLGIYNGTQRVLIGQELDQLSEEEFLEIVEEVSIFARVTPQHKLRIVKTLQSCGHIVAMTGDGVNDIPAIKQANVGIAMGRTGTEVTKQTAVMVLKEDHFGSIVEGVKEGRTIISNIRKALGCLLTGNLSEILVTSLAVIIGLPIPFVPIQILLMNLLTDAVPAMVLAVNPGNKQKQLKRMDIVDKNLYQKVVTKGVFLGLGSVGLFAASLAMGVPLMTAQSIAFATLVSGQLIQTLSWRQEGSEEKVSDWTKDRFLLGALGMSWLALIAVLYVPAISAFFHTTPLALHYWLPILAVAGSVSILSKMVLSIISKNAEKELTPAFAIPAVL</sequence>
<evidence type="ECO:0000256" key="2">
    <source>
        <dbReference type="ARBA" id="ARBA00005675"/>
    </source>
</evidence>
<feature type="transmembrane region" description="Helical" evidence="13">
    <location>
        <begin position="1495"/>
        <end position="1516"/>
    </location>
</feature>
<evidence type="ECO:0000256" key="13">
    <source>
        <dbReference type="SAM" id="Phobius"/>
    </source>
</evidence>
<organism evidence="15 16">
    <name type="scientific">Paenibacillus psychroresistens</name>
    <dbReference type="NCBI Taxonomy" id="1778678"/>
    <lineage>
        <taxon>Bacteria</taxon>
        <taxon>Bacillati</taxon>
        <taxon>Bacillota</taxon>
        <taxon>Bacilli</taxon>
        <taxon>Bacillales</taxon>
        <taxon>Paenibacillaceae</taxon>
        <taxon>Paenibacillus</taxon>
    </lineage>
</organism>
<keyword evidence="15" id="KW-0378">Hydrolase</keyword>
<feature type="transmembrane region" description="Helical" evidence="13">
    <location>
        <begin position="1328"/>
        <end position="1351"/>
    </location>
</feature>
<dbReference type="PROSITE" id="PS00154">
    <property type="entry name" value="ATPASE_E1_E2"/>
    <property type="match status" value="1"/>
</dbReference>
<dbReference type="Pfam" id="PF13246">
    <property type="entry name" value="Cation_ATPase"/>
    <property type="match status" value="1"/>
</dbReference>
<evidence type="ECO:0000256" key="7">
    <source>
        <dbReference type="ARBA" id="ARBA00022840"/>
    </source>
</evidence>
<dbReference type="RefSeq" id="WP_155699735.1">
    <property type="nucleotide sequence ID" value="NZ_CP034235.1"/>
</dbReference>
<evidence type="ECO:0000256" key="11">
    <source>
        <dbReference type="ARBA" id="ARBA00023065"/>
    </source>
</evidence>
<dbReference type="InterPro" id="IPR023299">
    <property type="entry name" value="ATPase_P-typ_cyto_dom_N"/>
</dbReference>
<dbReference type="InterPro" id="IPR023214">
    <property type="entry name" value="HAD_sf"/>
</dbReference>
<keyword evidence="3" id="KW-0813">Transport</keyword>
<dbReference type="GO" id="GO:1990573">
    <property type="term" value="P:potassium ion import across plasma membrane"/>
    <property type="evidence" value="ECO:0007669"/>
    <property type="project" value="TreeGrafter"/>
</dbReference>
<dbReference type="Pfam" id="PF00690">
    <property type="entry name" value="Cation_ATPase_N"/>
    <property type="match status" value="1"/>
</dbReference>
<dbReference type="EMBL" id="CP034235">
    <property type="protein sequence ID" value="QGQ94729.1"/>
    <property type="molecule type" value="Genomic_DNA"/>
</dbReference>
<feature type="domain" description="Cation-transporting P-type ATPase N-terminal" evidence="14">
    <location>
        <begin position="620"/>
        <end position="694"/>
    </location>
</feature>
<reference evidence="16" key="1">
    <citation type="submission" date="2018-11" db="EMBL/GenBank/DDBJ databases">
        <title>Complete genome sequence of Paenibacillus sp. ML311-T8.</title>
        <authorList>
            <person name="Nam Y.-D."/>
            <person name="Kang J."/>
            <person name="Chung W.-H."/>
            <person name="Park Y.S."/>
        </authorList>
    </citation>
    <scope>NUCLEOTIDE SEQUENCE [LARGE SCALE GENOMIC DNA]</scope>
    <source>
        <strain evidence="16">ML311-T8</strain>
    </source>
</reference>
<dbReference type="Gene3D" id="3.40.50.1000">
    <property type="entry name" value="HAD superfamily/HAD-like"/>
    <property type="match status" value="1"/>
</dbReference>
<dbReference type="GO" id="GO:1902600">
    <property type="term" value="P:proton transmembrane transport"/>
    <property type="evidence" value="ECO:0007669"/>
    <property type="project" value="TreeGrafter"/>
</dbReference>
<dbReference type="Gene3D" id="2.70.150.10">
    <property type="entry name" value="Calcium-transporting ATPase, cytoplasmic transduction domain A"/>
    <property type="match status" value="1"/>
</dbReference>
<dbReference type="InterPro" id="IPR023298">
    <property type="entry name" value="ATPase_P-typ_TM_dom_sf"/>
</dbReference>
<keyword evidence="6" id="KW-0547">Nucleotide-binding</keyword>
<evidence type="ECO:0000256" key="6">
    <source>
        <dbReference type="ARBA" id="ARBA00022741"/>
    </source>
</evidence>
<dbReference type="SUPFAM" id="SSF81660">
    <property type="entry name" value="Metal cation-transporting ATPase, ATP-binding domain N"/>
    <property type="match status" value="2"/>
</dbReference>
<evidence type="ECO:0000256" key="1">
    <source>
        <dbReference type="ARBA" id="ARBA00004127"/>
    </source>
</evidence>
<dbReference type="PANTHER" id="PTHR43294:SF20">
    <property type="entry name" value="P-TYPE ATPASE"/>
    <property type="match status" value="1"/>
</dbReference>
<dbReference type="GO" id="GO:0005886">
    <property type="term" value="C:plasma membrane"/>
    <property type="evidence" value="ECO:0007669"/>
    <property type="project" value="TreeGrafter"/>
</dbReference>
<dbReference type="FunFam" id="2.70.150.10:FF:000160">
    <property type="entry name" value="Sarcoplasmic/endoplasmic reticulum calcium ATPase 1"/>
    <property type="match status" value="1"/>
</dbReference>
<dbReference type="InterPro" id="IPR036412">
    <property type="entry name" value="HAD-like_sf"/>
</dbReference>
<evidence type="ECO:0000256" key="5">
    <source>
        <dbReference type="ARBA" id="ARBA00022692"/>
    </source>
</evidence>
<dbReference type="SUPFAM" id="SSF81665">
    <property type="entry name" value="Calcium ATPase, transmembrane domain M"/>
    <property type="match status" value="1"/>
</dbReference>
<keyword evidence="12 13" id="KW-0472">Membrane</keyword>
<dbReference type="GO" id="GO:0030007">
    <property type="term" value="P:intracellular potassium ion homeostasis"/>
    <property type="evidence" value="ECO:0007669"/>
    <property type="project" value="TreeGrafter"/>
</dbReference>
<dbReference type="GO" id="GO:0012505">
    <property type="term" value="C:endomembrane system"/>
    <property type="evidence" value="ECO:0007669"/>
    <property type="project" value="UniProtKB-SubCell"/>
</dbReference>
<name>A0A6B8RF01_9BACL</name>
<feature type="transmembrane region" description="Helical" evidence="13">
    <location>
        <begin position="902"/>
        <end position="919"/>
    </location>
</feature>
<keyword evidence="8" id="KW-0460">Magnesium</keyword>
<dbReference type="Gene3D" id="1.20.1110.10">
    <property type="entry name" value="Calcium-transporting ATPase, transmembrane domain"/>
    <property type="match status" value="1"/>
</dbReference>
<evidence type="ECO:0000313" key="16">
    <source>
        <dbReference type="Proteomes" id="UP000426246"/>
    </source>
</evidence>
<accession>A0A6B8RF01</accession>
<dbReference type="GO" id="GO:0005391">
    <property type="term" value="F:P-type sodium:potassium-exchanging transporter activity"/>
    <property type="evidence" value="ECO:0007669"/>
    <property type="project" value="TreeGrafter"/>
</dbReference>
<proteinExistence type="inferred from homology"/>
<keyword evidence="9" id="KW-1278">Translocase</keyword>
<dbReference type="InterPro" id="IPR006068">
    <property type="entry name" value="ATPase_P-typ_cation-transptr_C"/>
</dbReference>
<dbReference type="InterPro" id="IPR018303">
    <property type="entry name" value="ATPase_P-typ_P_site"/>
</dbReference>
<evidence type="ECO:0000259" key="14">
    <source>
        <dbReference type="SMART" id="SM00831"/>
    </source>
</evidence>
<dbReference type="SUPFAM" id="SSF81653">
    <property type="entry name" value="Calcium ATPase, transduction domain A"/>
    <property type="match status" value="1"/>
</dbReference>
<evidence type="ECO:0000256" key="4">
    <source>
        <dbReference type="ARBA" id="ARBA00022553"/>
    </source>
</evidence>
<feature type="transmembrane region" description="Helical" evidence="13">
    <location>
        <begin position="862"/>
        <end position="882"/>
    </location>
</feature>
<dbReference type="Pfam" id="PF00689">
    <property type="entry name" value="Cation_ATPase_C"/>
    <property type="match status" value="1"/>
</dbReference>
<feature type="transmembrane region" description="Helical" evidence="13">
    <location>
        <begin position="1399"/>
        <end position="1419"/>
    </location>
</feature>
<evidence type="ECO:0000256" key="10">
    <source>
        <dbReference type="ARBA" id="ARBA00022989"/>
    </source>
</evidence>
<dbReference type="SFLD" id="SFLDS00003">
    <property type="entry name" value="Haloacid_Dehalogenase"/>
    <property type="match status" value="1"/>
</dbReference>
<dbReference type="Pfam" id="PF19991">
    <property type="entry name" value="HMA_2"/>
    <property type="match status" value="1"/>
</dbReference>
<dbReference type="SUPFAM" id="SSF56784">
    <property type="entry name" value="HAD-like"/>
    <property type="match status" value="1"/>
</dbReference>
<dbReference type="InterPro" id="IPR001757">
    <property type="entry name" value="P_typ_ATPase"/>
</dbReference>
<dbReference type="GO" id="GO:0036376">
    <property type="term" value="P:sodium ion export across plasma membrane"/>
    <property type="evidence" value="ECO:0007669"/>
    <property type="project" value="TreeGrafter"/>
</dbReference>
<feature type="transmembrane region" description="Helical" evidence="13">
    <location>
        <begin position="1463"/>
        <end position="1489"/>
    </location>
</feature>
<feature type="transmembrane region" description="Helical" evidence="13">
    <location>
        <begin position="1357"/>
        <end position="1378"/>
    </location>
</feature>
<keyword evidence="11" id="KW-0406">Ion transport</keyword>
<keyword evidence="10 13" id="KW-1133">Transmembrane helix</keyword>
<dbReference type="OrthoDB" id="9760364at2"/>
<evidence type="ECO:0000256" key="8">
    <source>
        <dbReference type="ARBA" id="ARBA00022842"/>
    </source>
</evidence>
<comment type="similarity">
    <text evidence="2">Belongs to the cation transport ATPase (P-type) (TC 3.A.3) family. Type IIA subfamily.</text>
</comment>
<dbReference type="InterPro" id="IPR059000">
    <property type="entry name" value="ATPase_P-type_domA"/>
</dbReference>
<dbReference type="InterPro" id="IPR044492">
    <property type="entry name" value="P_typ_ATPase_HD_dom"/>
</dbReference>
<evidence type="ECO:0000256" key="9">
    <source>
        <dbReference type="ARBA" id="ARBA00022967"/>
    </source>
</evidence>
<dbReference type="InterPro" id="IPR004014">
    <property type="entry name" value="ATPase_P-typ_cation-transptr_N"/>
</dbReference>